<evidence type="ECO:0000256" key="10">
    <source>
        <dbReference type="ARBA" id="ARBA00064003"/>
    </source>
</evidence>
<keyword evidence="6" id="KW-0547">Nucleotide-binding</keyword>
<dbReference type="PROSITE" id="PS50110">
    <property type="entry name" value="RESPONSE_REGULATORY"/>
    <property type="match status" value="1"/>
</dbReference>
<dbReference type="Pfam" id="PF00989">
    <property type="entry name" value="PAS"/>
    <property type="match status" value="1"/>
</dbReference>
<keyword evidence="14" id="KW-0175">Coiled coil</keyword>
<dbReference type="GO" id="GO:0005524">
    <property type="term" value="F:ATP binding"/>
    <property type="evidence" value="ECO:0007669"/>
    <property type="project" value="UniProtKB-KW"/>
</dbReference>
<evidence type="ECO:0000256" key="1">
    <source>
        <dbReference type="ARBA" id="ARBA00000085"/>
    </source>
</evidence>
<keyword evidence="5" id="KW-0808">Transferase</keyword>
<dbReference type="PANTHER" id="PTHR45339">
    <property type="entry name" value="HYBRID SIGNAL TRANSDUCTION HISTIDINE KINASE J"/>
    <property type="match status" value="1"/>
</dbReference>
<dbReference type="CDD" id="cd00082">
    <property type="entry name" value="HisKA"/>
    <property type="match status" value="1"/>
</dbReference>
<evidence type="ECO:0000256" key="8">
    <source>
        <dbReference type="ARBA" id="ARBA00022840"/>
    </source>
</evidence>
<evidence type="ECO:0000313" key="18">
    <source>
        <dbReference type="EMBL" id="QJD82704.1"/>
    </source>
</evidence>
<dbReference type="SMART" id="SM00387">
    <property type="entry name" value="HATPase_c"/>
    <property type="match status" value="1"/>
</dbReference>
<dbReference type="GO" id="GO:0000155">
    <property type="term" value="F:phosphorelay sensor kinase activity"/>
    <property type="evidence" value="ECO:0007669"/>
    <property type="project" value="InterPro"/>
</dbReference>
<dbReference type="FunFam" id="1.10.287.130:FF:000002">
    <property type="entry name" value="Two-component osmosensing histidine kinase"/>
    <property type="match status" value="1"/>
</dbReference>
<dbReference type="KEGG" id="cheb:HH215_05580"/>
<gene>
    <name evidence="18" type="ORF">HH215_05580</name>
</gene>
<evidence type="ECO:0000256" key="2">
    <source>
        <dbReference type="ARBA" id="ARBA00006402"/>
    </source>
</evidence>
<dbReference type="Gene3D" id="3.30.450.20">
    <property type="entry name" value="PAS domain"/>
    <property type="match status" value="1"/>
</dbReference>
<dbReference type="SUPFAM" id="SSF52172">
    <property type="entry name" value="CheY-like"/>
    <property type="match status" value="1"/>
</dbReference>
<feature type="domain" description="Response regulatory" evidence="16">
    <location>
        <begin position="8"/>
        <end position="125"/>
    </location>
</feature>
<evidence type="ECO:0000259" key="16">
    <source>
        <dbReference type="PROSITE" id="PS50110"/>
    </source>
</evidence>
<dbReference type="InterPro" id="IPR003661">
    <property type="entry name" value="HisK_dim/P_dom"/>
</dbReference>
<dbReference type="Gene3D" id="3.30.565.10">
    <property type="entry name" value="Histidine kinase-like ATPase, C-terminal domain"/>
    <property type="match status" value="1"/>
</dbReference>
<dbReference type="RefSeq" id="WP_169279000.1">
    <property type="nucleotide sequence ID" value="NZ_CP051680.1"/>
</dbReference>
<comment type="catalytic activity">
    <reaction evidence="1">
        <text>ATP + protein L-histidine = ADP + protein N-phospho-L-histidine.</text>
        <dbReference type="EC" id="2.7.13.3"/>
    </reaction>
</comment>
<dbReference type="PROSITE" id="PS50112">
    <property type="entry name" value="PAS"/>
    <property type="match status" value="1"/>
</dbReference>
<dbReference type="SMART" id="SM00448">
    <property type="entry name" value="REC"/>
    <property type="match status" value="1"/>
</dbReference>
<evidence type="ECO:0000256" key="9">
    <source>
        <dbReference type="ARBA" id="ARBA00023012"/>
    </source>
</evidence>
<keyword evidence="7" id="KW-0418">Kinase</keyword>
<dbReference type="CDD" id="cd00130">
    <property type="entry name" value="PAS"/>
    <property type="match status" value="1"/>
</dbReference>
<feature type="domain" description="Histidine kinase" evidence="15">
    <location>
        <begin position="289"/>
        <end position="511"/>
    </location>
</feature>
<protein>
    <recommendedName>
        <fullName evidence="12">Circadian input-output histidine kinase CikA</fullName>
        <ecNumber evidence="3">2.7.13.3</ecNumber>
    </recommendedName>
    <alternativeName>
        <fullName evidence="11">Sensory/regulatory protein RpfC</fullName>
    </alternativeName>
</protein>
<dbReference type="Pfam" id="PF00512">
    <property type="entry name" value="HisKA"/>
    <property type="match status" value="1"/>
</dbReference>
<evidence type="ECO:0000256" key="11">
    <source>
        <dbReference type="ARBA" id="ARBA00068150"/>
    </source>
</evidence>
<dbReference type="SMART" id="SM00091">
    <property type="entry name" value="PAS"/>
    <property type="match status" value="1"/>
</dbReference>
<dbReference type="PANTHER" id="PTHR45339:SF1">
    <property type="entry name" value="HYBRID SIGNAL TRANSDUCTION HISTIDINE KINASE J"/>
    <property type="match status" value="1"/>
</dbReference>
<dbReference type="PRINTS" id="PR00344">
    <property type="entry name" value="BCTRLSENSOR"/>
</dbReference>
<dbReference type="CDD" id="cd16922">
    <property type="entry name" value="HATPase_EvgS-ArcB-TorS-like"/>
    <property type="match status" value="1"/>
</dbReference>
<dbReference type="FunFam" id="3.30.565.10:FF:000010">
    <property type="entry name" value="Sensor histidine kinase RcsC"/>
    <property type="match status" value="1"/>
</dbReference>
<dbReference type="InterPro" id="IPR001789">
    <property type="entry name" value="Sig_transdc_resp-reg_receiver"/>
</dbReference>
<keyword evidence="9" id="KW-0902">Two-component regulatory system</keyword>
<dbReference type="PROSITE" id="PS50109">
    <property type="entry name" value="HIS_KIN"/>
    <property type="match status" value="1"/>
</dbReference>
<dbReference type="SUPFAM" id="SSF47384">
    <property type="entry name" value="Homodimeric domain of signal transducing histidine kinase"/>
    <property type="match status" value="1"/>
</dbReference>
<evidence type="ECO:0000259" key="15">
    <source>
        <dbReference type="PROSITE" id="PS50109"/>
    </source>
</evidence>
<feature type="domain" description="PAS" evidence="17">
    <location>
        <begin position="158"/>
        <end position="210"/>
    </location>
</feature>
<dbReference type="EMBL" id="CP051680">
    <property type="protein sequence ID" value="QJD82704.1"/>
    <property type="molecule type" value="Genomic_DNA"/>
</dbReference>
<dbReference type="InterPro" id="IPR000014">
    <property type="entry name" value="PAS"/>
</dbReference>
<dbReference type="Gene3D" id="1.10.287.130">
    <property type="match status" value="1"/>
</dbReference>
<dbReference type="SMART" id="SM00388">
    <property type="entry name" value="HisKA"/>
    <property type="match status" value="1"/>
</dbReference>
<evidence type="ECO:0000259" key="17">
    <source>
        <dbReference type="PROSITE" id="PS50112"/>
    </source>
</evidence>
<dbReference type="InterPro" id="IPR003594">
    <property type="entry name" value="HATPase_dom"/>
</dbReference>
<dbReference type="InterPro" id="IPR005467">
    <property type="entry name" value="His_kinase_dom"/>
</dbReference>
<keyword evidence="19" id="KW-1185">Reference proteome</keyword>
<dbReference type="InterPro" id="IPR013767">
    <property type="entry name" value="PAS_fold"/>
</dbReference>
<evidence type="ECO:0000256" key="14">
    <source>
        <dbReference type="SAM" id="Coils"/>
    </source>
</evidence>
<evidence type="ECO:0000256" key="6">
    <source>
        <dbReference type="ARBA" id="ARBA00022741"/>
    </source>
</evidence>
<dbReference type="GO" id="GO:0006355">
    <property type="term" value="P:regulation of DNA-templated transcription"/>
    <property type="evidence" value="ECO:0007669"/>
    <property type="project" value="InterPro"/>
</dbReference>
<name>A0A7Z2VGL1_9BACL</name>
<evidence type="ECO:0000256" key="7">
    <source>
        <dbReference type="ARBA" id="ARBA00022777"/>
    </source>
</evidence>
<keyword evidence="4 13" id="KW-0597">Phosphoprotein</keyword>
<dbReference type="Gene3D" id="3.40.50.2300">
    <property type="match status" value="1"/>
</dbReference>
<evidence type="ECO:0000256" key="4">
    <source>
        <dbReference type="ARBA" id="ARBA00022553"/>
    </source>
</evidence>
<sequence length="532" mass="59290">MQRDYPINILLVDDHPENLLAIEAVLESEPYRLIRAYSGPEALRCLLRNEIAVILLDVQMPGMDGFETARHIKAYDNSKSIPIIFITASSNESKHFSAGYSAGAIDYMVKPFIPYVLKSKIQGFVQLYDVQKTLKQQSNQLEIINRDLVQTTEQLRKSEAQARVIMETSIDSMMIFTSKGTILQANPAVEEMFGYSRQELIGQEIKLLLPTLGSNYQDWIGTVREVTPHRKDLSTFPAEIQLGESNENSSLLACTVRDITDRKLREAELFQAKEMAEQASRIKTDFLAIMSHEIRTPLNGVIGMIDILLDSGFTEKQHELAEVVMNSGNTLLSIMNNVLDFSKMESERLELEEESFLLTACVEQVRDMFTSQLQEKQLEMVYVIDPELPQFIRGDINRLQQILLNLVGNAIKFTDEGGVYLVVSKIGETQNSVLIEFTIKDTGIGVPSDIVGRLFQPFSQADASINRKYGGTGLGLAICNTLVNLMGGSLRMDSTADEAGATFVFTVNLKPCTSSGSEYSSALAKSYAAQLN</sequence>
<evidence type="ECO:0000256" key="12">
    <source>
        <dbReference type="ARBA" id="ARBA00074306"/>
    </source>
</evidence>
<reference evidence="18 19" key="1">
    <citation type="submission" date="2020-04" db="EMBL/GenBank/DDBJ databases">
        <title>Genome sequencing of novel species.</title>
        <authorList>
            <person name="Heo J."/>
            <person name="Kim S.-J."/>
            <person name="Kim J.-S."/>
            <person name="Hong S.-B."/>
            <person name="Kwon S.-W."/>
        </authorList>
    </citation>
    <scope>NUCLEOTIDE SEQUENCE [LARGE SCALE GENOMIC DNA]</scope>
    <source>
        <strain evidence="18 19">MFER-1</strain>
    </source>
</reference>
<dbReference type="Pfam" id="PF02518">
    <property type="entry name" value="HATPase_c"/>
    <property type="match status" value="1"/>
</dbReference>
<organism evidence="18 19">
    <name type="scientific">Cohnella herbarum</name>
    <dbReference type="NCBI Taxonomy" id="2728023"/>
    <lineage>
        <taxon>Bacteria</taxon>
        <taxon>Bacillati</taxon>
        <taxon>Bacillota</taxon>
        <taxon>Bacilli</taxon>
        <taxon>Bacillales</taxon>
        <taxon>Paenibacillaceae</taxon>
        <taxon>Cohnella</taxon>
    </lineage>
</organism>
<dbReference type="InterPro" id="IPR036890">
    <property type="entry name" value="HATPase_C_sf"/>
</dbReference>
<evidence type="ECO:0000256" key="5">
    <source>
        <dbReference type="ARBA" id="ARBA00022679"/>
    </source>
</evidence>
<dbReference type="SUPFAM" id="SSF55874">
    <property type="entry name" value="ATPase domain of HSP90 chaperone/DNA topoisomerase II/histidine kinase"/>
    <property type="match status" value="1"/>
</dbReference>
<dbReference type="EC" id="2.7.13.3" evidence="3"/>
<dbReference type="Pfam" id="PF00072">
    <property type="entry name" value="Response_reg"/>
    <property type="match status" value="1"/>
</dbReference>
<keyword evidence="8" id="KW-0067">ATP-binding</keyword>
<feature type="coiled-coil region" evidence="14">
    <location>
        <begin position="134"/>
        <end position="161"/>
    </location>
</feature>
<dbReference type="InterPro" id="IPR036097">
    <property type="entry name" value="HisK_dim/P_sf"/>
</dbReference>
<dbReference type="Proteomes" id="UP000502248">
    <property type="component" value="Chromosome"/>
</dbReference>
<dbReference type="InterPro" id="IPR004358">
    <property type="entry name" value="Sig_transdc_His_kin-like_C"/>
</dbReference>
<dbReference type="AlphaFoldDB" id="A0A7Z2VGL1"/>
<dbReference type="SUPFAM" id="SSF55785">
    <property type="entry name" value="PYP-like sensor domain (PAS domain)"/>
    <property type="match status" value="1"/>
</dbReference>
<dbReference type="NCBIfam" id="TIGR00229">
    <property type="entry name" value="sensory_box"/>
    <property type="match status" value="1"/>
</dbReference>
<dbReference type="InterPro" id="IPR011006">
    <property type="entry name" value="CheY-like_superfamily"/>
</dbReference>
<feature type="modified residue" description="4-aspartylphosphate" evidence="13">
    <location>
        <position position="57"/>
    </location>
</feature>
<dbReference type="InterPro" id="IPR035965">
    <property type="entry name" value="PAS-like_dom_sf"/>
</dbReference>
<proteinExistence type="inferred from homology"/>
<comment type="subunit">
    <text evidence="10">At low DSF concentrations, interacts with RpfF.</text>
</comment>
<evidence type="ECO:0000256" key="3">
    <source>
        <dbReference type="ARBA" id="ARBA00012438"/>
    </source>
</evidence>
<evidence type="ECO:0000256" key="13">
    <source>
        <dbReference type="PROSITE-ProRule" id="PRU00169"/>
    </source>
</evidence>
<evidence type="ECO:0000313" key="19">
    <source>
        <dbReference type="Proteomes" id="UP000502248"/>
    </source>
</evidence>
<accession>A0A7Z2VGL1</accession>
<comment type="similarity">
    <text evidence="2">In the N-terminal section; belongs to the phytochrome family.</text>
</comment>